<sequence length="132" mass="14817">MNRPPLALRLWYLIGGRLPQRYREWIFEQATKPSWLVWFTVRAFVQVLPLTIIIAAGLVLGLGSPLPLAVACGSLGLIVGVYFAMSYAIESTENRVSKYGYENGDAGRARKARAAAQDELRQQRYDAAWKSE</sequence>
<name>A0A290Z3M8_9PSEU</name>
<dbReference type="AlphaFoldDB" id="A0A290Z3M8"/>
<dbReference type="EMBL" id="CP023445">
    <property type="protein sequence ID" value="ATE53553.1"/>
    <property type="molecule type" value="Genomic_DNA"/>
</dbReference>
<keyword evidence="1" id="KW-1133">Transmembrane helix</keyword>
<dbReference type="RefSeq" id="WP_096492493.1">
    <property type="nucleotide sequence ID" value="NZ_CP023445.1"/>
</dbReference>
<keyword evidence="1" id="KW-0472">Membrane</keyword>
<protein>
    <recommendedName>
        <fullName evidence="4">DUF5313 domain-containing protein</fullName>
    </recommendedName>
</protein>
<feature type="transmembrane region" description="Helical" evidence="1">
    <location>
        <begin position="66"/>
        <end position="89"/>
    </location>
</feature>
<organism evidence="2 3">
    <name type="scientific">Actinosynnema pretiosum</name>
    <dbReference type="NCBI Taxonomy" id="42197"/>
    <lineage>
        <taxon>Bacteria</taxon>
        <taxon>Bacillati</taxon>
        <taxon>Actinomycetota</taxon>
        <taxon>Actinomycetes</taxon>
        <taxon>Pseudonocardiales</taxon>
        <taxon>Pseudonocardiaceae</taxon>
        <taxon>Actinosynnema</taxon>
    </lineage>
</organism>
<dbReference type="Proteomes" id="UP000218505">
    <property type="component" value="Chromosome"/>
</dbReference>
<accession>A0A290Z3M8</accession>
<evidence type="ECO:0008006" key="4">
    <source>
        <dbReference type="Google" id="ProtNLM"/>
    </source>
</evidence>
<dbReference type="KEGG" id="apre:CNX65_09825"/>
<evidence type="ECO:0000256" key="1">
    <source>
        <dbReference type="SAM" id="Phobius"/>
    </source>
</evidence>
<keyword evidence="1" id="KW-0812">Transmembrane</keyword>
<feature type="transmembrane region" description="Helical" evidence="1">
    <location>
        <begin position="35"/>
        <end position="60"/>
    </location>
</feature>
<evidence type="ECO:0000313" key="2">
    <source>
        <dbReference type="EMBL" id="ATE53553.1"/>
    </source>
</evidence>
<dbReference type="Pfam" id="PF17240">
    <property type="entry name" value="DUF5313"/>
    <property type="match status" value="1"/>
</dbReference>
<evidence type="ECO:0000313" key="3">
    <source>
        <dbReference type="Proteomes" id="UP000218505"/>
    </source>
</evidence>
<proteinExistence type="predicted"/>
<dbReference type="InterPro" id="IPR035197">
    <property type="entry name" value="DUF5313"/>
</dbReference>
<gene>
    <name evidence="2" type="ORF">CNX65_09825</name>
</gene>
<keyword evidence="3" id="KW-1185">Reference proteome</keyword>
<reference evidence="2" key="1">
    <citation type="submission" date="2017-09" db="EMBL/GenBank/DDBJ databases">
        <title>Complete Genome Sequence of ansamitocin-producing Bacterium Actinosynnema pretiosum X47.</title>
        <authorList>
            <person name="Cao G."/>
            <person name="Zong G."/>
            <person name="Zhong C."/>
            <person name="Fu J."/>
        </authorList>
    </citation>
    <scope>NUCLEOTIDE SEQUENCE [LARGE SCALE GENOMIC DNA]</scope>
    <source>
        <strain evidence="2">X47</strain>
    </source>
</reference>